<keyword evidence="7" id="KW-1185">Reference proteome</keyword>
<dbReference type="InterPro" id="IPR020471">
    <property type="entry name" value="AKR"/>
</dbReference>
<dbReference type="Gene3D" id="3.20.20.100">
    <property type="entry name" value="NADP-dependent oxidoreductase domain"/>
    <property type="match status" value="1"/>
</dbReference>
<accession>A0AAV7F924</accession>
<evidence type="ECO:0000313" key="6">
    <source>
        <dbReference type="EMBL" id="KAG9457657.1"/>
    </source>
</evidence>
<evidence type="ECO:0000256" key="3">
    <source>
        <dbReference type="PIRSR" id="PIRSR000097-2"/>
    </source>
</evidence>
<feature type="domain" description="NADP-dependent oxidoreductase" evidence="5">
    <location>
        <begin position="20"/>
        <end position="287"/>
    </location>
</feature>
<dbReference type="Proteomes" id="UP000825729">
    <property type="component" value="Unassembled WGS sequence"/>
</dbReference>
<dbReference type="CDD" id="cd19124">
    <property type="entry name" value="AKR_AKR4A_4B"/>
    <property type="match status" value="1"/>
</dbReference>
<keyword evidence="1" id="KW-0560">Oxidoreductase</keyword>
<protein>
    <recommendedName>
        <fullName evidence="5">NADP-dependent oxidoreductase domain-containing protein</fullName>
    </recommendedName>
</protein>
<dbReference type="Pfam" id="PF00248">
    <property type="entry name" value="Aldo_ket_red"/>
    <property type="match status" value="1"/>
</dbReference>
<evidence type="ECO:0000259" key="5">
    <source>
        <dbReference type="Pfam" id="PF00248"/>
    </source>
</evidence>
<dbReference type="FunFam" id="3.20.20.100:FF:000014">
    <property type="entry name" value="NAD(P)-linked oxidoreductase superfamily protein"/>
    <property type="match status" value="1"/>
</dbReference>
<evidence type="ECO:0000313" key="7">
    <source>
        <dbReference type="Proteomes" id="UP000825729"/>
    </source>
</evidence>
<evidence type="ECO:0000256" key="2">
    <source>
        <dbReference type="PIRSR" id="PIRSR000097-1"/>
    </source>
</evidence>
<evidence type="ECO:0000256" key="4">
    <source>
        <dbReference type="PIRSR" id="PIRSR000097-3"/>
    </source>
</evidence>
<dbReference type="EMBL" id="JAINDJ010000002">
    <property type="protein sequence ID" value="KAG9457657.1"/>
    <property type="molecule type" value="Genomic_DNA"/>
</dbReference>
<reference evidence="6 7" key="1">
    <citation type="submission" date="2021-07" db="EMBL/GenBank/DDBJ databases">
        <title>The Aristolochia fimbriata genome: insights into angiosperm evolution, floral development and chemical biosynthesis.</title>
        <authorList>
            <person name="Jiao Y."/>
        </authorList>
    </citation>
    <scope>NUCLEOTIDE SEQUENCE [LARGE SCALE GENOMIC DNA]</scope>
    <source>
        <strain evidence="6">IBCAS-2021</strain>
        <tissue evidence="6">Leaf</tissue>
    </source>
</reference>
<feature type="site" description="Lowers pKa of active site Tyr" evidence="4">
    <location>
        <position position="84"/>
    </location>
</feature>
<dbReference type="InterPro" id="IPR023210">
    <property type="entry name" value="NADP_OxRdtase_dom"/>
</dbReference>
<dbReference type="PROSITE" id="PS00063">
    <property type="entry name" value="ALDOKETO_REDUCTASE_3"/>
    <property type="match status" value="1"/>
</dbReference>
<sequence length="317" mass="34896">MARIPESTLNSGHVIPLVGLGTGAEPPPPPEIVTSAVVTAIEIGYRHFDTAALYGTEQALGEGIAEALRRGLIKSRDELFVTSKLWCSDGHPDLVLPALQNTLKKLGLGYIDLYLIHFPVSFKRGTQGTSKEDIMVMDVKSVWEAMEECSKLGLSKSIGVSNFTCKKLQDLLATAKIPPAVNQVEMNTGWQQKKLVGFCKEKGIHVTAWSPLGAPGASWGSYNVMNSPILEEIANARGKSVAQVALRWLHQQGVSIIVKSFNEDRMEENLQIFDWELTLEEMKKIEESPQERVTTAASFVSPEGPFKTIEEFWDGEV</sequence>
<proteinExistence type="predicted"/>
<comment type="caution">
    <text evidence="6">The sequence shown here is derived from an EMBL/GenBank/DDBJ whole genome shotgun (WGS) entry which is preliminary data.</text>
</comment>
<name>A0AAV7F924_ARIFI</name>
<dbReference type="PROSITE" id="PS00798">
    <property type="entry name" value="ALDOKETO_REDUCTASE_1"/>
    <property type="match status" value="1"/>
</dbReference>
<organism evidence="6 7">
    <name type="scientific">Aristolochia fimbriata</name>
    <name type="common">White veined hardy Dutchman's pipe vine</name>
    <dbReference type="NCBI Taxonomy" id="158543"/>
    <lineage>
        <taxon>Eukaryota</taxon>
        <taxon>Viridiplantae</taxon>
        <taxon>Streptophyta</taxon>
        <taxon>Embryophyta</taxon>
        <taxon>Tracheophyta</taxon>
        <taxon>Spermatophyta</taxon>
        <taxon>Magnoliopsida</taxon>
        <taxon>Magnoliidae</taxon>
        <taxon>Piperales</taxon>
        <taxon>Aristolochiaceae</taxon>
        <taxon>Aristolochia</taxon>
    </lineage>
</organism>
<dbReference type="InterPro" id="IPR036812">
    <property type="entry name" value="NAD(P)_OxRdtase_dom_sf"/>
</dbReference>
<dbReference type="PRINTS" id="PR00069">
    <property type="entry name" value="ALDKETRDTASE"/>
</dbReference>
<dbReference type="InterPro" id="IPR044497">
    <property type="entry name" value="AKR4A/B"/>
</dbReference>
<feature type="active site" description="Proton donor" evidence="2">
    <location>
        <position position="54"/>
    </location>
</feature>
<dbReference type="PIRSF" id="PIRSF000097">
    <property type="entry name" value="AKR"/>
    <property type="match status" value="1"/>
</dbReference>
<dbReference type="PANTHER" id="PTHR11732">
    <property type="entry name" value="ALDO/KETO REDUCTASE"/>
    <property type="match status" value="1"/>
</dbReference>
<dbReference type="GO" id="GO:0016616">
    <property type="term" value="F:oxidoreductase activity, acting on the CH-OH group of donors, NAD or NADP as acceptor"/>
    <property type="evidence" value="ECO:0007669"/>
    <property type="project" value="InterPro"/>
</dbReference>
<dbReference type="PROSITE" id="PS00062">
    <property type="entry name" value="ALDOKETO_REDUCTASE_2"/>
    <property type="match status" value="1"/>
</dbReference>
<dbReference type="AlphaFoldDB" id="A0AAV7F924"/>
<feature type="binding site" evidence="3">
    <location>
        <position position="117"/>
    </location>
    <ligand>
        <name>substrate</name>
    </ligand>
</feature>
<dbReference type="InterPro" id="IPR018170">
    <property type="entry name" value="Aldo/ket_reductase_CS"/>
</dbReference>
<dbReference type="SUPFAM" id="SSF51430">
    <property type="entry name" value="NAD(P)-linked oxidoreductase"/>
    <property type="match status" value="1"/>
</dbReference>
<evidence type="ECO:0000256" key="1">
    <source>
        <dbReference type="ARBA" id="ARBA00023002"/>
    </source>
</evidence>
<gene>
    <name evidence="6" type="ORF">H6P81_002165</name>
</gene>
<dbReference type="GO" id="GO:0044550">
    <property type="term" value="P:secondary metabolite biosynthetic process"/>
    <property type="evidence" value="ECO:0007669"/>
    <property type="project" value="UniProtKB-ARBA"/>
</dbReference>